<feature type="domain" description="G" evidence="3">
    <location>
        <begin position="284"/>
        <end position="371"/>
    </location>
</feature>
<evidence type="ECO:0000256" key="2">
    <source>
        <dbReference type="SAM" id="Phobius"/>
    </source>
</evidence>
<dbReference type="InterPro" id="IPR006073">
    <property type="entry name" value="GTP-bd"/>
</dbReference>
<evidence type="ECO:0000313" key="4">
    <source>
        <dbReference type="EMBL" id="AGA33511.1"/>
    </source>
</evidence>
<keyword evidence="2" id="KW-0812">Transmembrane</keyword>
<proteinExistence type="predicted"/>
<dbReference type="AlphaFoldDB" id="L0DYS8"/>
<dbReference type="GO" id="GO:0005525">
    <property type="term" value="F:GTP binding"/>
    <property type="evidence" value="ECO:0007669"/>
    <property type="project" value="InterPro"/>
</dbReference>
<keyword evidence="5" id="KW-1185">Reference proteome</keyword>
<dbReference type="eggNOG" id="COG3596">
    <property type="taxonomic scope" value="Bacteria"/>
</dbReference>
<dbReference type="EMBL" id="CP003989">
    <property type="protein sequence ID" value="AGA33511.1"/>
    <property type="molecule type" value="Genomic_DNA"/>
</dbReference>
<protein>
    <submittedName>
        <fullName evidence="4">GTP-binding protein Era</fullName>
    </submittedName>
</protein>
<evidence type="ECO:0000259" key="3">
    <source>
        <dbReference type="Pfam" id="PF01926"/>
    </source>
</evidence>
<dbReference type="Pfam" id="PF01926">
    <property type="entry name" value="MMR_HSR1"/>
    <property type="match status" value="1"/>
</dbReference>
<feature type="transmembrane region" description="Helical" evidence="2">
    <location>
        <begin position="37"/>
        <end position="55"/>
    </location>
</feature>
<dbReference type="KEGG" id="tni:TVNIR_1850"/>
<keyword evidence="2" id="KW-1133">Transmembrane helix</keyword>
<feature type="transmembrane region" description="Helical" evidence="2">
    <location>
        <begin position="7"/>
        <end position="31"/>
    </location>
</feature>
<evidence type="ECO:0000313" key="5">
    <source>
        <dbReference type="Proteomes" id="UP000010809"/>
    </source>
</evidence>
<evidence type="ECO:0000256" key="1">
    <source>
        <dbReference type="SAM" id="MobiDB-lite"/>
    </source>
</evidence>
<dbReference type="STRING" id="1255043.TVNIR_1850"/>
<reference evidence="4" key="1">
    <citation type="submission" date="2015-12" db="EMBL/GenBank/DDBJ databases">
        <authorList>
            <person name="Tikhonova T.V."/>
            <person name="Pavlov A.R."/>
            <person name="Beletsky A.V."/>
            <person name="Mardanov A.V."/>
            <person name="Sorokin D.Y."/>
            <person name="Ravin N.V."/>
            <person name="Popov V.O."/>
        </authorList>
    </citation>
    <scope>NUCLEOTIDE SEQUENCE</scope>
    <source>
        <strain evidence="4">DSM 14787</strain>
    </source>
</reference>
<dbReference type="SUPFAM" id="SSF52540">
    <property type="entry name" value="P-loop containing nucleoside triphosphate hydrolases"/>
    <property type="match status" value="1"/>
</dbReference>
<dbReference type="InterPro" id="IPR027417">
    <property type="entry name" value="P-loop_NTPase"/>
</dbReference>
<dbReference type="Gene3D" id="3.40.50.300">
    <property type="entry name" value="P-loop containing nucleotide triphosphate hydrolases"/>
    <property type="match status" value="1"/>
</dbReference>
<dbReference type="CDD" id="cd00882">
    <property type="entry name" value="Ras_like_GTPase"/>
    <property type="match status" value="1"/>
</dbReference>
<keyword evidence="2" id="KW-0472">Membrane</keyword>
<organism evidence="4 5">
    <name type="scientific">Thioalkalivibrio nitratireducens (strain DSM 14787 / UNIQEM 213 / ALEN2)</name>
    <dbReference type="NCBI Taxonomy" id="1255043"/>
    <lineage>
        <taxon>Bacteria</taxon>
        <taxon>Pseudomonadati</taxon>
        <taxon>Pseudomonadota</taxon>
        <taxon>Gammaproteobacteria</taxon>
        <taxon>Chromatiales</taxon>
        <taxon>Ectothiorhodospiraceae</taxon>
        <taxon>Thioalkalivibrio</taxon>
    </lineage>
</organism>
<sequence>MRRHRVWFGLAMLVLFVLPFLALIPLGMFWLFQQGWLLYWLGVAALLGLAAHLLLRQLQPAEPGSEAQTAAPATDSPPEPDWTPRDRAAWRSVQEVAAGAGPESINDRERMLQLARETIERVAAHYHPDDPRPIWNFTVPEALLLSERIAARLRRVTLDSVPAAHMVRVGQVVQLWEHRQLALKGARVARYLNRIWRVARTVDPFSAVLAETRDRVLRAALGEAGAWLRGRGTRIWVEEVGKAAIELYSGRLRADARQLQELAAADTGLDTVADGAMPGALRLLVAGQSQSGKSSLINVLLGEVAAPADVLPGTAEALGYRLQRPGAGEFQLIDTPGVGPGTDLADLAEQAFACDLIVWVVAAHRADRALDRAGLDAIRGHFAQHPERSLPPVLIVASHIDRLSPAREWSPPYDLERPAGAKAGSIREALLAIGDDLGVEPGDIVPMRVDTPAEAYNADLLWAVLQERLVHAGHSRLQRLHLRAGQRDWKKILDQAANAGRLLTRLATHRPPAS</sequence>
<dbReference type="PATRIC" id="fig|1255043.3.peg.1873"/>
<gene>
    <name evidence="4" type="primary">yfjP [C]</name>
    <name evidence="4" type="ordered locus">TVNIR_1850</name>
</gene>
<accession>L0DYS8</accession>
<dbReference type="HOGENOM" id="CLU_028661_0_0_6"/>
<name>L0DYS8_THIND</name>
<dbReference type="Proteomes" id="UP000010809">
    <property type="component" value="Chromosome"/>
</dbReference>
<feature type="region of interest" description="Disordered" evidence="1">
    <location>
        <begin position="64"/>
        <end position="85"/>
    </location>
</feature>